<reference evidence="2" key="1">
    <citation type="submission" date="2020-02" db="EMBL/GenBank/DDBJ databases">
        <authorList>
            <person name="Cpgavas W."/>
        </authorList>
    </citation>
    <scope>NUCLEOTIDE SEQUENCE</scope>
</reference>
<proteinExistence type="predicted"/>
<feature type="compositionally biased region" description="Polar residues" evidence="1">
    <location>
        <begin position="1"/>
        <end position="23"/>
    </location>
</feature>
<evidence type="ECO:0000256" key="1">
    <source>
        <dbReference type="SAM" id="MobiDB-lite"/>
    </source>
</evidence>
<dbReference type="EMBL" id="MT093187">
    <property type="protein sequence ID" value="QTW90606.1"/>
    <property type="molecule type" value="Genomic_DNA"/>
</dbReference>
<name>A0A8B0R459_9MAGN</name>
<gene>
    <name evidence="2" type="primary">ycf15</name>
</gene>
<dbReference type="EMBL" id="MT093187">
    <property type="protein sequence ID" value="QTW90596.1"/>
    <property type="molecule type" value="Genomic_DNA"/>
</dbReference>
<geneLocation type="chloroplast" evidence="2"/>
<keyword evidence="2" id="KW-0934">Plastid</keyword>
<reference evidence="2" key="2">
    <citation type="journal article" date="2021" name="Ecol. Evol.">
        <title>Highly variable chloroplast genome from two endangered Papaveraceae lithophytes Corydalis tomentella and Corydalis saxicola.</title>
        <authorList>
            <person name="Ren F."/>
            <person name="Wang L."/>
            <person name="Li Y."/>
            <person name="Zhuo W."/>
            <person name="Xu Z."/>
            <person name="Guo H."/>
            <person name="Liu Y."/>
            <person name="Gao R."/>
            <person name="Song J."/>
        </authorList>
    </citation>
    <scope>NUCLEOTIDE SEQUENCE</scope>
</reference>
<keyword evidence="2" id="KW-0150">Chloroplast</keyword>
<sequence>MDGLNKNSGTANNQSLYTHTQTHSIKKFPLMNHRNPLENQKYACPMKGLLLSAPIRNHWFH</sequence>
<accession>A0A8B0R459</accession>
<feature type="region of interest" description="Disordered" evidence="1">
    <location>
        <begin position="1"/>
        <end position="25"/>
    </location>
</feature>
<protein>
    <submittedName>
        <fullName evidence="2">Hypothetical chloroplast RF15</fullName>
    </submittedName>
</protein>
<evidence type="ECO:0000313" key="2">
    <source>
        <dbReference type="EMBL" id="QTW90606.1"/>
    </source>
</evidence>
<organism evidence="2">
    <name type="scientific">Corydalis tomentella</name>
    <dbReference type="NCBI Taxonomy" id="1055021"/>
    <lineage>
        <taxon>Eukaryota</taxon>
        <taxon>Viridiplantae</taxon>
        <taxon>Streptophyta</taxon>
        <taxon>Embryophyta</taxon>
        <taxon>Tracheophyta</taxon>
        <taxon>Spermatophyta</taxon>
        <taxon>Magnoliopsida</taxon>
        <taxon>Ranunculales</taxon>
        <taxon>Papaveraceae</taxon>
        <taxon>Fumarioideae</taxon>
        <taxon>Corydalis</taxon>
    </lineage>
</organism>
<dbReference type="AlphaFoldDB" id="A0A8B0R459"/>